<accession>A0A1S3H177</accession>
<dbReference type="OrthoDB" id="4584at2759"/>
<name>A0A1S3H177_LINAN</name>
<sequence>MWIAVIAGACIILIITILFLLRATTNGTSLPLFRGLRMRRWVEPRDTVTCQRIVDDMRRVCVESVGSVPTHPMLHGDMEALGKRIVMIIYHQEKPVMFNAILKVDGIVGYDVPIFYVGLVMVVNQMKRKGLQKITILNVLLLFLNYRITTFDLTDAGRSASGLRLANDYLDNPYPNYRKPDLTPSSEQVLVAKHVILKHKPDLGSSPAATLNVQSFVLENTLAEEKGGSAQLVNAIQDGRSKNDEINSFLKSRVGGMQNDALFCIGKARLISGILTLGKRFFERKRV</sequence>
<dbReference type="InParanoid" id="A0A1S3H177"/>
<dbReference type="GeneID" id="106150792"/>
<dbReference type="Proteomes" id="UP000085678">
    <property type="component" value="Unplaced"/>
</dbReference>
<organism evidence="1 2">
    <name type="scientific">Lingula anatina</name>
    <name type="common">Brachiopod</name>
    <name type="synonym">Lingula unguis</name>
    <dbReference type="NCBI Taxonomy" id="7574"/>
    <lineage>
        <taxon>Eukaryota</taxon>
        <taxon>Metazoa</taxon>
        <taxon>Spiralia</taxon>
        <taxon>Lophotrochozoa</taxon>
        <taxon>Brachiopoda</taxon>
        <taxon>Linguliformea</taxon>
        <taxon>Lingulata</taxon>
        <taxon>Lingulida</taxon>
        <taxon>Linguloidea</taxon>
        <taxon>Lingulidae</taxon>
        <taxon>Lingula</taxon>
    </lineage>
</organism>
<evidence type="ECO:0000313" key="2">
    <source>
        <dbReference type="RefSeq" id="XP_013379236.1"/>
    </source>
</evidence>
<dbReference type="RefSeq" id="XP_013379236.1">
    <property type="nucleotide sequence ID" value="XM_013523782.1"/>
</dbReference>
<keyword evidence="1" id="KW-1185">Reference proteome</keyword>
<proteinExistence type="predicted"/>
<protein>
    <submittedName>
        <fullName evidence="2">Uncharacterized protein LOC106150792 isoform X1</fullName>
    </submittedName>
</protein>
<gene>
    <name evidence="2" type="primary">LOC106150792</name>
</gene>
<dbReference type="KEGG" id="lak:106150792"/>
<evidence type="ECO:0000313" key="1">
    <source>
        <dbReference type="Proteomes" id="UP000085678"/>
    </source>
</evidence>
<reference evidence="2" key="1">
    <citation type="submission" date="2025-08" db="UniProtKB">
        <authorList>
            <consortium name="RefSeq"/>
        </authorList>
    </citation>
    <scope>IDENTIFICATION</scope>
    <source>
        <tissue evidence="2">Gonads</tissue>
    </source>
</reference>
<dbReference type="AlphaFoldDB" id="A0A1S3H177"/>